<name>A0A0S2LW02_9MICC</name>
<reference evidence="2" key="1">
    <citation type="submission" date="2015-11" db="EMBL/GenBank/DDBJ databases">
        <authorList>
            <person name="Kumar R."/>
            <person name="Singh D."/>
            <person name="Swarnkar M.K."/>
            <person name="Singh A.K."/>
            <person name="Kumar S."/>
        </authorList>
    </citation>
    <scope>NUCLEOTIDE SEQUENCE [LARGE SCALE GENOMIC DNA]</scope>
    <source>
        <strain evidence="2">ERGS4:06</strain>
    </source>
</reference>
<dbReference type="EMBL" id="CP013200">
    <property type="protein sequence ID" value="ALO65494.1"/>
    <property type="molecule type" value="Genomic_DNA"/>
</dbReference>
<organism evidence="1 2">
    <name type="scientific">Arthrobacter alpinus</name>
    <dbReference type="NCBI Taxonomy" id="656366"/>
    <lineage>
        <taxon>Bacteria</taxon>
        <taxon>Bacillati</taxon>
        <taxon>Actinomycetota</taxon>
        <taxon>Actinomycetes</taxon>
        <taxon>Micrococcales</taxon>
        <taxon>Micrococcaceae</taxon>
        <taxon>Arthrobacter</taxon>
    </lineage>
</organism>
<evidence type="ECO:0000313" key="2">
    <source>
        <dbReference type="Proteomes" id="UP000059574"/>
    </source>
</evidence>
<gene>
    <name evidence="1" type="ORF">AS189_02040</name>
</gene>
<reference evidence="1 2" key="2">
    <citation type="journal article" date="2016" name="J. Biotechnol.">
        <title>Complete genome sequence of Arthrobacter alpinus ERGS4:06, a yellow pigmented bacterium tolerant to cold and radiations isolated from Sikkim Himalaya.</title>
        <authorList>
            <person name="Kumar R."/>
            <person name="Singh D."/>
            <person name="Swarnkar M.K."/>
            <person name="Singh A.K."/>
            <person name="Kumar S."/>
        </authorList>
    </citation>
    <scope>NUCLEOTIDE SEQUENCE [LARGE SCALE GENOMIC DNA]</scope>
    <source>
        <strain evidence="1 2">ERGS4:06</strain>
    </source>
</reference>
<proteinExistence type="predicted"/>
<protein>
    <submittedName>
        <fullName evidence="1">Uncharacterized protein</fullName>
    </submittedName>
</protein>
<dbReference type="Proteomes" id="UP000059574">
    <property type="component" value="Chromosome"/>
</dbReference>
<evidence type="ECO:0000313" key="1">
    <source>
        <dbReference type="EMBL" id="ALO65494.1"/>
    </source>
</evidence>
<sequence length="142" mass="15001">MELVLVPLVAAFCMAFIIGAIIIDRDAGLCPTPTWKNQLTLSLTGNVDATAVTACSGTDCVPLPPTFAKNATDSSSLLTPQKDGTWLFDVAGTPPKSVSFRVYDQSWKVVATQSAALNWTRVSGNERCGGHMAPIGVVLHVP</sequence>
<accession>A0A0S2LW02</accession>
<dbReference type="AlphaFoldDB" id="A0A0S2LW02"/>